<keyword evidence="11" id="KW-1185">Reference proteome</keyword>
<keyword evidence="4 10" id="KW-0808">Transferase</keyword>
<keyword evidence="6 8" id="KW-1133">Transmembrane helix</keyword>
<dbReference type="Proteomes" id="UP000733379">
    <property type="component" value="Unassembled WGS sequence"/>
</dbReference>
<evidence type="ECO:0000256" key="3">
    <source>
        <dbReference type="ARBA" id="ARBA00022676"/>
    </source>
</evidence>
<keyword evidence="2" id="KW-1003">Cell membrane</keyword>
<evidence type="ECO:0000256" key="4">
    <source>
        <dbReference type="ARBA" id="ARBA00022679"/>
    </source>
</evidence>
<dbReference type="GO" id="GO:0016757">
    <property type="term" value="F:glycosyltransferase activity"/>
    <property type="evidence" value="ECO:0007669"/>
    <property type="project" value="UniProtKB-KW"/>
</dbReference>
<evidence type="ECO:0000256" key="5">
    <source>
        <dbReference type="ARBA" id="ARBA00022692"/>
    </source>
</evidence>
<evidence type="ECO:0000256" key="6">
    <source>
        <dbReference type="ARBA" id="ARBA00022989"/>
    </source>
</evidence>
<feature type="domain" description="Glycosyltransferase RgtA/B/C/D-like" evidence="9">
    <location>
        <begin position="25"/>
        <end position="185"/>
    </location>
</feature>
<comment type="caution">
    <text evidence="10">The sequence shown here is derived from an EMBL/GenBank/DDBJ whole genome shotgun (WGS) entry which is preliminary data.</text>
</comment>
<dbReference type="PANTHER" id="PTHR33908:SF11">
    <property type="entry name" value="MEMBRANE PROTEIN"/>
    <property type="match status" value="1"/>
</dbReference>
<proteinExistence type="predicted"/>
<evidence type="ECO:0000256" key="2">
    <source>
        <dbReference type="ARBA" id="ARBA00022475"/>
    </source>
</evidence>
<dbReference type="EC" id="2.4.-.-" evidence="10"/>
<protein>
    <submittedName>
        <fullName evidence="10">Glycosyltransferase family 39 protein</fullName>
        <ecNumber evidence="10">2.4.-.-</ecNumber>
    </submittedName>
</protein>
<feature type="transmembrane region" description="Helical" evidence="8">
    <location>
        <begin position="46"/>
        <end position="66"/>
    </location>
</feature>
<comment type="subcellular location">
    <subcellularLocation>
        <location evidence="1">Cell membrane</location>
        <topology evidence="1">Multi-pass membrane protein</topology>
    </subcellularLocation>
</comment>
<evidence type="ECO:0000313" key="11">
    <source>
        <dbReference type="Proteomes" id="UP000733379"/>
    </source>
</evidence>
<organism evidence="10 11">
    <name type="scientific">Nocardia albiluteola</name>
    <dbReference type="NCBI Taxonomy" id="2842303"/>
    <lineage>
        <taxon>Bacteria</taxon>
        <taxon>Bacillati</taxon>
        <taxon>Actinomycetota</taxon>
        <taxon>Actinomycetes</taxon>
        <taxon>Mycobacteriales</taxon>
        <taxon>Nocardiaceae</taxon>
        <taxon>Nocardia</taxon>
    </lineage>
</organism>
<dbReference type="InterPro" id="IPR038731">
    <property type="entry name" value="RgtA/B/C-like"/>
</dbReference>
<feature type="transmembrane region" description="Helical" evidence="8">
    <location>
        <begin position="297"/>
        <end position="318"/>
    </location>
</feature>
<feature type="transmembrane region" description="Helical" evidence="8">
    <location>
        <begin position="168"/>
        <end position="187"/>
    </location>
</feature>
<name>A0ABS6B327_9NOCA</name>
<evidence type="ECO:0000256" key="8">
    <source>
        <dbReference type="SAM" id="Phobius"/>
    </source>
</evidence>
<reference evidence="10 11" key="1">
    <citation type="submission" date="2021-06" db="EMBL/GenBank/DDBJ databases">
        <title>Actinomycetes sequencing.</title>
        <authorList>
            <person name="Shan Q."/>
        </authorList>
    </citation>
    <scope>NUCLEOTIDE SEQUENCE [LARGE SCALE GENOMIC DNA]</scope>
    <source>
        <strain evidence="10 11">NEAU-G5</strain>
    </source>
</reference>
<keyword evidence="3 10" id="KW-0328">Glycosyltransferase</keyword>
<feature type="transmembrane region" description="Helical" evidence="8">
    <location>
        <begin position="125"/>
        <end position="156"/>
    </location>
</feature>
<dbReference type="Pfam" id="PF13231">
    <property type="entry name" value="PMT_2"/>
    <property type="match status" value="1"/>
</dbReference>
<keyword evidence="5 8" id="KW-0812">Transmembrane</keyword>
<feature type="transmembrane region" description="Helical" evidence="8">
    <location>
        <begin position="245"/>
        <end position="262"/>
    </location>
</feature>
<feature type="transmembrane region" description="Helical" evidence="8">
    <location>
        <begin position="214"/>
        <end position="238"/>
    </location>
</feature>
<evidence type="ECO:0000259" key="9">
    <source>
        <dbReference type="Pfam" id="PF13231"/>
    </source>
</evidence>
<feature type="transmembrane region" description="Helical" evidence="8">
    <location>
        <begin position="268"/>
        <end position="285"/>
    </location>
</feature>
<dbReference type="PANTHER" id="PTHR33908">
    <property type="entry name" value="MANNOSYLTRANSFERASE YKCB-RELATED"/>
    <property type="match status" value="1"/>
</dbReference>
<evidence type="ECO:0000256" key="1">
    <source>
        <dbReference type="ARBA" id="ARBA00004651"/>
    </source>
</evidence>
<dbReference type="InterPro" id="IPR050297">
    <property type="entry name" value="LipidA_mod_glycosyltrf_83"/>
</dbReference>
<evidence type="ECO:0000256" key="7">
    <source>
        <dbReference type="ARBA" id="ARBA00023136"/>
    </source>
</evidence>
<gene>
    <name evidence="10" type="ORF">KO481_20240</name>
</gene>
<dbReference type="EMBL" id="JAHKNI010000006">
    <property type="protein sequence ID" value="MBU3063851.1"/>
    <property type="molecule type" value="Genomic_DNA"/>
</dbReference>
<sequence>MGGYWFDEAYMLAIGRRHLAWGSADQPPVAPALAAAMDWLAPGSLVALRIPAVLATAAAVIVAALIAREFGGDRRAQLLTAVAQATALWFTMDGHWLTPYTLEPVQWLLLIWLLVRWIRLREDRLLLAAGVVAGIAAETKFQVILLCAVLLASVAVCGPRELLRRPMLWAGAAVGALLALPTLVWQARNGWPQLHMSSVLSTEADELYGGRPGIAVSLILMAGVAGTVLALYGIWGLLQDARLRPYRFLAVTAVVLYLVFVATAGRPYYLGGFYGALFAAGAVGFQRRRLVGGRRGWVVWPACALSIAGAASMLALAATSAKTDAPQRIVRLTTAAYQSLPEQDRRSAIIMGQSYIVAAYLDVYSHDLPAAYSTSRGYGYFPPPPDSARAVLYIGTSPDELRGHFGSCRRLLGDRTDPGTDQRAWLCTDRREPWERFWPSLRHLDMT</sequence>
<accession>A0ABS6B327</accession>
<evidence type="ECO:0000313" key="10">
    <source>
        <dbReference type="EMBL" id="MBU3063851.1"/>
    </source>
</evidence>
<keyword evidence="7 8" id="KW-0472">Membrane</keyword>